<keyword evidence="3" id="KW-1185">Reference proteome</keyword>
<protein>
    <submittedName>
        <fullName evidence="2">Jerky-like protein-like</fullName>
    </submittedName>
</protein>
<dbReference type="AlphaFoldDB" id="A0A0V1KXW2"/>
<dbReference type="GO" id="GO:0003677">
    <property type="term" value="F:DNA binding"/>
    <property type="evidence" value="ECO:0007669"/>
    <property type="project" value="TreeGrafter"/>
</dbReference>
<reference evidence="2 3" key="1">
    <citation type="submission" date="2015-05" db="EMBL/GenBank/DDBJ databases">
        <title>Evolution of Trichinella species and genotypes.</title>
        <authorList>
            <person name="Korhonen P.K."/>
            <person name="Edoardo P."/>
            <person name="Giuseppe L.R."/>
            <person name="Gasser R.B."/>
        </authorList>
    </citation>
    <scope>NUCLEOTIDE SEQUENCE [LARGE SCALE GENOMIC DNA]</scope>
    <source>
        <strain evidence="2">ISS10</strain>
    </source>
</reference>
<dbReference type="GO" id="GO:0005634">
    <property type="term" value="C:nucleus"/>
    <property type="evidence" value="ECO:0007669"/>
    <property type="project" value="TreeGrafter"/>
</dbReference>
<evidence type="ECO:0000313" key="2">
    <source>
        <dbReference type="EMBL" id="KRZ52144.1"/>
    </source>
</evidence>
<comment type="caution">
    <text evidence="2">The sequence shown here is derived from an EMBL/GenBank/DDBJ whole genome shotgun (WGS) entry which is preliminary data.</text>
</comment>
<dbReference type="OrthoDB" id="5920530at2759"/>
<name>A0A0V1KXW2_9BILA</name>
<dbReference type="InterPro" id="IPR004875">
    <property type="entry name" value="DDE_SF_endonuclease_dom"/>
</dbReference>
<dbReference type="PANTHER" id="PTHR19303">
    <property type="entry name" value="TRANSPOSON"/>
    <property type="match status" value="1"/>
</dbReference>
<dbReference type="InterPro" id="IPR050863">
    <property type="entry name" value="CenT-Element_Derived"/>
</dbReference>
<proteinExistence type="predicted"/>
<dbReference type="EMBL" id="JYDW01000202">
    <property type="protein sequence ID" value="KRZ52144.1"/>
    <property type="molecule type" value="Genomic_DNA"/>
</dbReference>
<sequence>MTEAARRELFPAGSTRDNFWDDLKRCMLDTYGQNEFPIRLEMRSSGLRQQKNHPIRDFSREVAEVGRRAGKSEIELVARFILGLASQELHREFRVREPATLAKARQLAESVTEIEEGRRIGLIWKCLPKTSLVSTAEKTASGFKSCKEKVTLLCCAIATGGDRLPLLLVGKSKRPRSMIGVQKLPVVYDYQTKAWMTGDIFSRCYDQTFIPYVKEYQQKTKRSGKVLLIIDNAPCHPSSEWLDRENGLFKCLKKRYRKQLLRKIVLSEADGGDLVSQLKSISLKDCCYMIAQAWDSISGHTLGASLKKLLGYNEECVNQSIECDEDFANDEGEQWLADDDTPLFETLTDEEILNAVKKGENEDVDESDMPDKPTERLSHSEAYSCLKFSLQWMEQQKEFSATQLMVVRHICDIAVQKKLSSLKQKLITDFIKYDAN</sequence>
<dbReference type="PANTHER" id="PTHR19303:SF73">
    <property type="entry name" value="PROTEIN PDC2"/>
    <property type="match status" value="1"/>
</dbReference>
<evidence type="ECO:0000259" key="1">
    <source>
        <dbReference type="Pfam" id="PF03184"/>
    </source>
</evidence>
<organism evidence="2 3">
    <name type="scientific">Trichinella nativa</name>
    <dbReference type="NCBI Taxonomy" id="6335"/>
    <lineage>
        <taxon>Eukaryota</taxon>
        <taxon>Metazoa</taxon>
        <taxon>Ecdysozoa</taxon>
        <taxon>Nematoda</taxon>
        <taxon>Enoplea</taxon>
        <taxon>Dorylaimia</taxon>
        <taxon>Trichinellida</taxon>
        <taxon>Trichinellidae</taxon>
        <taxon>Trichinella</taxon>
    </lineage>
</organism>
<dbReference type="Proteomes" id="UP000054721">
    <property type="component" value="Unassembled WGS sequence"/>
</dbReference>
<gene>
    <name evidence="2" type="primary">Jrkl</name>
    <name evidence="2" type="ORF">T02_13529</name>
</gene>
<dbReference type="Pfam" id="PF03184">
    <property type="entry name" value="DDE_1"/>
    <property type="match status" value="1"/>
</dbReference>
<accession>A0A0V1KXW2</accession>
<feature type="domain" description="DDE-1" evidence="1">
    <location>
        <begin position="147"/>
        <end position="241"/>
    </location>
</feature>
<evidence type="ECO:0000313" key="3">
    <source>
        <dbReference type="Proteomes" id="UP000054721"/>
    </source>
</evidence>